<feature type="compositionally biased region" description="Polar residues" evidence="3">
    <location>
        <begin position="1077"/>
        <end position="1087"/>
    </location>
</feature>
<proteinExistence type="predicted"/>
<accession>A0A835TSW2</accession>
<feature type="compositionally biased region" description="Low complexity" evidence="3">
    <location>
        <begin position="1062"/>
        <end position="1075"/>
    </location>
</feature>
<keyword evidence="6" id="KW-1185">Reference proteome</keyword>
<evidence type="ECO:0000313" key="6">
    <source>
        <dbReference type="Proteomes" id="UP000618051"/>
    </source>
</evidence>
<evidence type="ECO:0000313" key="4">
    <source>
        <dbReference type="EMBL" id="KAG0117857.1"/>
    </source>
</evidence>
<dbReference type="EMBL" id="JADDUC010000126">
    <property type="protein sequence ID" value="KAG0117857.1"/>
    <property type="molecule type" value="Genomic_DNA"/>
</dbReference>
<comment type="caution">
    <text evidence="4">The sequence shown here is derived from an EMBL/GenBank/DDBJ whole genome shotgun (WGS) entry which is preliminary data.</text>
</comment>
<organism evidence="4">
    <name type="scientific">Lamprotornis superbus</name>
    <dbReference type="NCBI Taxonomy" id="245042"/>
    <lineage>
        <taxon>Eukaryota</taxon>
        <taxon>Metazoa</taxon>
        <taxon>Chordata</taxon>
        <taxon>Craniata</taxon>
        <taxon>Vertebrata</taxon>
        <taxon>Euteleostomi</taxon>
        <taxon>Archelosauria</taxon>
        <taxon>Archosauria</taxon>
        <taxon>Dinosauria</taxon>
        <taxon>Saurischia</taxon>
        <taxon>Theropoda</taxon>
        <taxon>Coelurosauria</taxon>
        <taxon>Aves</taxon>
        <taxon>Neognathae</taxon>
        <taxon>Neoaves</taxon>
        <taxon>Telluraves</taxon>
        <taxon>Australaves</taxon>
        <taxon>Passeriformes</taxon>
        <taxon>Sturnidae</taxon>
        <taxon>Lamprotornis</taxon>
    </lineage>
</organism>
<dbReference type="PANTHER" id="PTHR23412:SF18">
    <property type="entry name" value="OTOANCORIN"/>
    <property type="match status" value="1"/>
</dbReference>
<evidence type="ECO:0000256" key="3">
    <source>
        <dbReference type="SAM" id="MobiDB-lite"/>
    </source>
</evidence>
<gene>
    <name evidence="5" type="ORF">IHE44_0004212</name>
    <name evidence="4" type="ORF">IHE44_002049</name>
</gene>
<evidence type="ECO:0000256" key="2">
    <source>
        <dbReference type="ARBA" id="ARBA00023180"/>
    </source>
</evidence>
<evidence type="ECO:0000256" key="1">
    <source>
        <dbReference type="ARBA" id="ARBA00022729"/>
    </source>
</evidence>
<dbReference type="InterPro" id="IPR026664">
    <property type="entry name" value="Stereocilin-rel"/>
</dbReference>
<dbReference type="GO" id="GO:0007160">
    <property type="term" value="P:cell-matrix adhesion"/>
    <property type="evidence" value="ECO:0007669"/>
    <property type="project" value="TreeGrafter"/>
</dbReference>
<keyword evidence="2" id="KW-0325">Glycoprotein</keyword>
<keyword evidence="1" id="KW-0732">Signal</keyword>
<dbReference type="PANTHER" id="PTHR23412">
    <property type="entry name" value="STEREOCILIN RELATED"/>
    <property type="match status" value="1"/>
</dbReference>
<feature type="non-terminal residue" evidence="4">
    <location>
        <position position="1"/>
    </location>
</feature>
<reference evidence="5" key="3">
    <citation type="submission" date="2022-01" db="EMBL/GenBank/DDBJ databases">
        <authorList>
            <person name="Rubenstein D.R."/>
        </authorList>
    </citation>
    <scope>NUCLEOTIDE SEQUENCE</scope>
    <source>
        <strain evidence="5">SS15</strain>
        <tissue evidence="5">Liver</tissue>
    </source>
</reference>
<dbReference type="OrthoDB" id="8195838at2759"/>
<reference evidence="5 6" key="2">
    <citation type="journal article" date="2021" name="J. Hered.">
        <title>Feather Gene Expression Elucidates the Developmental Basis of Plumage Iridescence in African Starlings.</title>
        <authorList>
            <person name="Rubenstein D.R."/>
            <person name="Corvelo A."/>
            <person name="MacManes M.D."/>
            <person name="Maia R."/>
            <person name="Narzisi G."/>
            <person name="Rousaki A."/>
            <person name="Vandenabeele P."/>
            <person name="Shawkey M.D."/>
            <person name="Solomon J."/>
        </authorList>
    </citation>
    <scope>NUCLEOTIDE SEQUENCE [LARGE SCALE GENOMIC DNA]</scope>
    <source>
        <strain evidence="5">SS15</strain>
    </source>
</reference>
<sequence>MDSNVWTADLLTKVMAYFHAQEVMFTLSSLQMSVKSYLKNLLYQPRQLLSELQQLDQHQFQTAMKYLFNSKKEQIEMGNIILDWGKTREIIFQSPGVNRTLFLVTLDKCFLVLSALDCVDILSQVLRVSAVNYLQPDVIGSLPNLLLEDAFRNLSSLFKDLYDRTSASTQRALYGWMKQILQKSYNMSEFNESTSWVSAESLWILGRYMVHLPLEEILKISLNEIRLFISYDNATKQLDMVYDITPELAHALLERINSSGFDMRNTSTIYRQGCFAFSFMAMLGLLVCFYDDLEQMDAAVARTLLHQMIKCNQLRGFQAEVHELKSQLLNIALQNQTLNDTLGSLSDAVVGLTSSQLESLSPEAVHNAVATLNQVSGWAKSQVMILSSKYLSYEKVLSFYNVSQMGALVTGIGTQSLHSMNPRVLAQIIRGTMSQYLSDLSPAQQQGILRKIAASGDFSSSVKDIQGAFFKEVSLSGLWNLTGYNSSMLKEKELRSSQALYLYELLSKENYPIDLLSTGQLVKGVTCQVIESMDTDMFLNNFKFFEMNLHLLSPYQVNCLAWKFWEVSNTSIPPFLLLPLPSEYLEYITGPSCVPFLERLGKTGMDLLNPSHHKRDAVLQKVQECLNSSIADEYDVDLLGNLICHLPPAFLHGRMSLKAMAAALHQFKLCQQLNHEQKTEIKYKLLQLYGSSNNWTAETTLDVGPFIALLSKEELNVLTVKFPDIILQIARTVGPVSSAEELLSAVFQSVSNGTGSIRLSLGRADCLRTRAPSSNEIIKLGEANVFWSVQELKCMDPGTFDKNVELLGAVSGFNSSQLTALKEKAKQRKSNNDLTDINDSHLKVWGLLPDWTSYQIISLGRIALALTEQEITELDLRSIDTVAVLSQQTEWTLTQARAILQGFLDDSGQTISTLKSFDLVGLGAVLCALNSTEITSIRTSEFSAAVARIGLLFCTTPVLRQFKKMTESVFGAATSWNGSVLQEIGTIAGGLNEDELKAFDKSLMPYFQPSAVGHIPPEIFQALSPEQIANLGPENAAMVTGSQRERLDASQLQSLGLALDGARTSSTGTQSTAGSLQEGQTPAQSSEWSPPCSCLGEGHTPVGYDLFLLEVCQREEFSGCSLFEWLWHLAVCCVYTAPSFLNPQGLSLSILEFNNRDARDKRVSAQLEHVHSLERSYPSEWCSRNCTKSYCCCNKIASSRGCWFKSCSDNTSTKHRFPVAVCIQYRTVDTEGTGNTMSISCDKMHHGNLLVFIKRQSSHSSSAFYKQRIMIAANCLAFFSLILMKLPDLNSLCTSEDTGECFHVKKTVSISSSAAWCLIPLCSELCLEKRKGLLVLDQQERKYPYDLVLSRGTAIKLHYLVPLSYIVLLRSKICRHGIRRAKNLKVLISKIFSSMPFDVGQPWGLFTPVLLEGRDLTSFSSKAGGKLDRKDRSAENKQRLDCKLNFFYWYPRTFGIAPQKEYFVCCYTAAVGNISLLFQSGLMRGFSCPDDAGTQAGSELTVQDYVNSKDFN</sequence>
<protein>
    <submittedName>
        <fullName evidence="4">Otoancorin</fullName>
    </submittedName>
</protein>
<feature type="region of interest" description="Disordered" evidence="3">
    <location>
        <begin position="1062"/>
        <end position="1087"/>
    </location>
</feature>
<dbReference type="Proteomes" id="UP000618051">
    <property type="component" value="Unassembled WGS sequence"/>
</dbReference>
<name>A0A835TSW2_9PASS</name>
<reference evidence="4" key="1">
    <citation type="submission" date="2020-10" db="EMBL/GenBank/DDBJ databases">
        <title>Feather gene expression reveals the developmental basis of iridescence in African starlings.</title>
        <authorList>
            <person name="Rubenstein D.R."/>
        </authorList>
    </citation>
    <scope>NUCLEOTIDE SEQUENCE</scope>
    <source>
        <strain evidence="4">SS15</strain>
        <tissue evidence="4">Liver</tissue>
    </source>
</reference>
<evidence type="ECO:0000313" key="5">
    <source>
        <dbReference type="EMBL" id="KAI1233767.1"/>
    </source>
</evidence>
<dbReference type="GO" id="GO:0009986">
    <property type="term" value="C:cell surface"/>
    <property type="evidence" value="ECO:0007669"/>
    <property type="project" value="TreeGrafter"/>
</dbReference>
<dbReference type="EMBL" id="JADDUC020000017">
    <property type="protein sequence ID" value="KAI1233767.1"/>
    <property type="molecule type" value="Genomic_DNA"/>
</dbReference>